<gene>
    <name evidence="4" type="ORF">F9817_08275</name>
</gene>
<proteinExistence type="predicted"/>
<evidence type="ECO:0000313" key="5">
    <source>
        <dbReference type="Proteomes" id="UP000462621"/>
    </source>
</evidence>
<dbReference type="InterPro" id="IPR000182">
    <property type="entry name" value="GNAT_dom"/>
</dbReference>
<dbReference type="AlphaFoldDB" id="A0A7X4LJV7"/>
<keyword evidence="1 4" id="KW-0808">Transferase</keyword>
<keyword evidence="5" id="KW-1185">Reference proteome</keyword>
<keyword evidence="2" id="KW-0012">Acyltransferase</keyword>
<dbReference type="SUPFAM" id="SSF55729">
    <property type="entry name" value="Acyl-CoA N-acyltransferases (Nat)"/>
    <property type="match status" value="1"/>
</dbReference>
<sequence length="165" mass="18751">MNVINMVINCRVLESDDVPSYRDIRLESLKLHPEAYGSNYDTERKKSELFFENQIKNQSSENLMIGAFHHSMLVGLCGLITIENDQFSIVQMYVKSAYKGQGIGQALLSKAKSLLLQYQRSGLVLTVYEHNKQALNSYIQAGFQETSRRENEIVMQFGHGVLLVS</sequence>
<dbReference type="GO" id="GO:0016747">
    <property type="term" value="F:acyltransferase activity, transferring groups other than amino-acyl groups"/>
    <property type="evidence" value="ECO:0007669"/>
    <property type="project" value="InterPro"/>
</dbReference>
<evidence type="ECO:0000313" key="4">
    <source>
        <dbReference type="EMBL" id="MZI93191.1"/>
    </source>
</evidence>
<accession>A0A7X4LJV7</accession>
<dbReference type="Pfam" id="PF13673">
    <property type="entry name" value="Acetyltransf_10"/>
    <property type="match status" value="1"/>
</dbReference>
<comment type="caution">
    <text evidence="4">The sequence shown here is derived from an EMBL/GenBank/DDBJ whole genome shotgun (WGS) entry which is preliminary data.</text>
</comment>
<reference evidence="4 5" key="1">
    <citation type="submission" date="2019-10" db="EMBL/GenBank/DDBJ databases">
        <title>Vibrio sp. nov. isolated from a shrimp pond.</title>
        <authorList>
            <person name="Gomez-Gil B."/>
            <person name="Enciso-Ibarra J."/>
            <person name="Enciso-Ibarra K."/>
            <person name="Bolan-Mejia C."/>
        </authorList>
    </citation>
    <scope>NUCLEOTIDE SEQUENCE [LARGE SCALE GENOMIC DNA]</scope>
    <source>
        <strain evidence="4 5">CAIM 722</strain>
    </source>
</reference>
<dbReference type="PROSITE" id="PS51186">
    <property type="entry name" value="GNAT"/>
    <property type="match status" value="1"/>
</dbReference>
<protein>
    <submittedName>
        <fullName evidence="4">GNAT family N-acetyltransferase</fullName>
    </submittedName>
</protein>
<organism evidence="4 5">
    <name type="scientific">Vibrio eleionomae</name>
    <dbReference type="NCBI Taxonomy" id="2653505"/>
    <lineage>
        <taxon>Bacteria</taxon>
        <taxon>Pseudomonadati</taxon>
        <taxon>Pseudomonadota</taxon>
        <taxon>Gammaproteobacteria</taxon>
        <taxon>Vibrionales</taxon>
        <taxon>Vibrionaceae</taxon>
        <taxon>Vibrio</taxon>
    </lineage>
</organism>
<feature type="domain" description="N-acetyltransferase" evidence="3">
    <location>
        <begin position="8"/>
        <end position="165"/>
    </location>
</feature>
<name>A0A7X4LJV7_9VIBR</name>
<evidence type="ECO:0000259" key="3">
    <source>
        <dbReference type="PROSITE" id="PS51186"/>
    </source>
</evidence>
<dbReference type="PANTHER" id="PTHR43800:SF1">
    <property type="entry name" value="PEPTIDYL-LYSINE N-ACETYLTRANSFERASE YJAB"/>
    <property type="match status" value="1"/>
</dbReference>
<dbReference type="EMBL" id="WEKT01000011">
    <property type="protein sequence ID" value="MZI93191.1"/>
    <property type="molecule type" value="Genomic_DNA"/>
</dbReference>
<dbReference type="PANTHER" id="PTHR43800">
    <property type="entry name" value="PEPTIDYL-LYSINE N-ACETYLTRANSFERASE YJAB"/>
    <property type="match status" value="1"/>
</dbReference>
<dbReference type="Proteomes" id="UP000462621">
    <property type="component" value="Unassembled WGS sequence"/>
</dbReference>
<dbReference type="InterPro" id="IPR016181">
    <property type="entry name" value="Acyl_CoA_acyltransferase"/>
</dbReference>
<evidence type="ECO:0000256" key="1">
    <source>
        <dbReference type="ARBA" id="ARBA00022679"/>
    </source>
</evidence>
<evidence type="ECO:0000256" key="2">
    <source>
        <dbReference type="ARBA" id="ARBA00023315"/>
    </source>
</evidence>
<dbReference type="Gene3D" id="3.40.630.30">
    <property type="match status" value="1"/>
</dbReference>